<dbReference type="PANTHER" id="PTHR30514:SF1">
    <property type="entry name" value="HTH-TYPE TRANSCRIPTIONAL REGULATOR HEXR-RELATED"/>
    <property type="match status" value="1"/>
</dbReference>
<dbReference type="AlphaFoldDB" id="A0A1H8EC01"/>
<gene>
    <name evidence="6" type="ORF">SAMN05216180_2970</name>
</gene>
<dbReference type="InterPro" id="IPR000281">
    <property type="entry name" value="HTH_RpiR"/>
</dbReference>
<dbReference type="Pfam" id="PF01418">
    <property type="entry name" value="HTH_6"/>
    <property type="match status" value="1"/>
</dbReference>
<evidence type="ECO:0000256" key="2">
    <source>
        <dbReference type="ARBA" id="ARBA00023125"/>
    </source>
</evidence>
<dbReference type="Pfam" id="PF01380">
    <property type="entry name" value="SIS"/>
    <property type="match status" value="1"/>
</dbReference>
<dbReference type="GO" id="GO:0097367">
    <property type="term" value="F:carbohydrate derivative binding"/>
    <property type="evidence" value="ECO:0007669"/>
    <property type="project" value="InterPro"/>
</dbReference>
<dbReference type="InterPro" id="IPR047640">
    <property type="entry name" value="RpiR-like"/>
</dbReference>
<evidence type="ECO:0000313" key="6">
    <source>
        <dbReference type="EMBL" id="SEN17049.1"/>
    </source>
</evidence>
<proteinExistence type="predicted"/>
<feature type="domain" description="SIS" evidence="5">
    <location>
        <begin position="130"/>
        <end position="270"/>
    </location>
</feature>
<dbReference type="EMBL" id="FOCG01000006">
    <property type="protein sequence ID" value="SEN17049.1"/>
    <property type="molecule type" value="Genomic_DNA"/>
</dbReference>
<dbReference type="SUPFAM" id="SSF53697">
    <property type="entry name" value="SIS domain"/>
    <property type="match status" value="1"/>
</dbReference>
<reference evidence="6 7" key="1">
    <citation type="submission" date="2016-10" db="EMBL/GenBank/DDBJ databases">
        <authorList>
            <person name="de Groot N.N."/>
        </authorList>
    </citation>
    <scope>NUCLEOTIDE SEQUENCE [LARGE SCALE GENOMIC DNA]</scope>
    <source>
        <strain evidence="6 7">CGMCC 1.5070</strain>
    </source>
</reference>
<evidence type="ECO:0000256" key="1">
    <source>
        <dbReference type="ARBA" id="ARBA00023015"/>
    </source>
</evidence>
<protein>
    <submittedName>
        <fullName evidence="6">Transcriptional regulator, RpiR family</fullName>
    </submittedName>
</protein>
<dbReference type="GO" id="GO:0003700">
    <property type="term" value="F:DNA-binding transcription factor activity"/>
    <property type="evidence" value="ECO:0007669"/>
    <property type="project" value="InterPro"/>
</dbReference>
<keyword evidence="2" id="KW-0238">DNA-binding</keyword>
<dbReference type="InterPro" id="IPR036388">
    <property type="entry name" value="WH-like_DNA-bd_sf"/>
</dbReference>
<sequence>MTKTELRVQGIYDSLSNSGKKVADYFLNNVENVFHMPISQLAAESGASQVAWVRFCKTIGFEGLKDLKRSLFTELNENSAEQQPHDSELLYADIRGCDTIDKMIQTVRSSSIQAIDDTLTLLDSDTIERVSQLIIKGDSVKIFGVGASALVAEDLFNKLLRIGKNACFCRDVHIQFTYATNLTPNDVAVFISHSGATQEVIECLHLVKDSGCSTVAITKFCKSVLANEADYLLFTSSPEVYRRSGAMSSRIAQLTLVDVLFTAIANQDYHRVETLLDNSYKICHAHKIIG</sequence>
<dbReference type="CDD" id="cd05013">
    <property type="entry name" value="SIS_RpiR"/>
    <property type="match status" value="1"/>
</dbReference>
<dbReference type="Gene3D" id="1.10.10.10">
    <property type="entry name" value="Winged helix-like DNA-binding domain superfamily/Winged helix DNA-binding domain"/>
    <property type="match status" value="1"/>
</dbReference>
<organism evidence="6 7">
    <name type="scientific">Hydrogenoanaerobacterium saccharovorans</name>
    <dbReference type="NCBI Taxonomy" id="474960"/>
    <lineage>
        <taxon>Bacteria</taxon>
        <taxon>Bacillati</taxon>
        <taxon>Bacillota</taxon>
        <taxon>Clostridia</taxon>
        <taxon>Eubacteriales</taxon>
        <taxon>Oscillospiraceae</taxon>
        <taxon>Hydrogenoanaerobacterium</taxon>
    </lineage>
</organism>
<dbReference type="InterPro" id="IPR035472">
    <property type="entry name" value="RpiR-like_SIS"/>
</dbReference>
<dbReference type="Proteomes" id="UP000199158">
    <property type="component" value="Unassembled WGS sequence"/>
</dbReference>
<dbReference type="Gene3D" id="3.40.50.10490">
    <property type="entry name" value="Glucose-6-phosphate isomerase like protein, domain 1"/>
    <property type="match status" value="1"/>
</dbReference>
<dbReference type="GO" id="GO:0003677">
    <property type="term" value="F:DNA binding"/>
    <property type="evidence" value="ECO:0007669"/>
    <property type="project" value="UniProtKB-KW"/>
</dbReference>
<accession>A0A1H8EC01</accession>
<dbReference type="GO" id="GO:1901135">
    <property type="term" value="P:carbohydrate derivative metabolic process"/>
    <property type="evidence" value="ECO:0007669"/>
    <property type="project" value="InterPro"/>
</dbReference>
<name>A0A1H8EC01_9FIRM</name>
<keyword evidence="7" id="KW-1185">Reference proteome</keyword>
<dbReference type="RefSeq" id="WP_092756599.1">
    <property type="nucleotide sequence ID" value="NZ_FOCG01000006.1"/>
</dbReference>
<dbReference type="OrthoDB" id="2930at2"/>
<keyword evidence="1" id="KW-0805">Transcription regulation</keyword>
<dbReference type="PROSITE" id="PS51071">
    <property type="entry name" value="HTH_RPIR"/>
    <property type="match status" value="1"/>
</dbReference>
<dbReference type="InterPro" id="IPR009057">
    <property type="entry name" value="Homeodomain-like_sf"/>
</dbReference>
<dbReference type="STRING" id="474960.SAMN05216180_2970"/>
<feature type="domain" description="HTH rpiR-type" evidence="4">
    <location>
        <begin position="2"/>
        <end position="78"/>
    </location>
</feature>
<dbReference type="PROSITE" id="PS51464">
    <property type="entry name" value="SIS"/>
    <property type="match status" value="1"/>
</dbReference>
<dbReference type="InterPro" id="IPR046348">
    <property type="entry name" value="SIS_dom_sf"/>
</dbReference>
<evidence type="ECO:0000259" key="4">
    <source>
        <dbReference type="PROSITE" id="PS51071"/>
    </source>
</evidence>
<evidence type="ECO:0000313" key="7">
    <source>
        <dbReference type="Proteomes" id="UP000199158"/>
    </source>
</evidence>
<dbReference type="InterPro" id="IPR001347">
    <property type="entry name" value="SIS_dom"/>
</dbReference>
<evidence type="ECO:0000256" key="3">
    <source>
        <dbReference type="ARBA" id="ARBA00023163"/>
    </source>
</evidence>
<keyword evidence="3" id="KW-0804">Transcription</keyword>
<evidence type="ECO:0000259" key="5">
    <source>
        <dbReference type="PROSITE" id="PS51464"/>
    </source>
</evidence>
<dbReference type="PANTHER" id="PTHR30514">
    <property type="entry name" value="GLUCOKINASE"/>
    <property type="match status" value="1"/>
</dbReference>
<dbReference type="SUPFAM" id="SSF46689">
    <property type="entry name" value="Homeodomain-like"/>
    <property type="match status" value="1"/>
</dbReference>